<gene>
    <name evidence="2" type="ORF">C2L80_01095</name>
</gene>
<organism evidence="2 3">
    <name type="scientific">Rubneribacter badeniensis</name>
    <dbReference type="NCBI Taxonomy" id="2070688"/>
    <lineage>
        <taxon>Bacteria</taxon>
        <taxon>Bacillati</taxon>
        <taxon>Actinomycetota</taxon>
        <taxon>Coriobacteriia</taxon>
        <taxon>Eggerthellales</taxon>
        <taxon>Eggerthellaceae</taxon>
        <taxon>Rubneribacter</taxon>
    </lineage>
</organism>
<dbReference type="EMBL" id="PPEL01000002">
    <property type="protein sequence ID" value="PNV66520.1"/>
    <property type="molecule type" value="Genomic_DNA"/>
</dbReference>
<name>A0A2K2U8M5_9ACTN</name>
<feature type="transmembrane region" description="Helical" evidence="1">
    <location>
        <begin position="36"/>
        <end position="58"/>
    </location>
</feature>
<keyword evidence="3" id="KW-1185">Reference proteome</keyword>
<reference evidence="2 3" key="1">
    <citation type="journal article" date="2018" name="Int. J. Syst. Evol. Microbiol.">
        <title>Rubneribacter badeniensis gen. nov., sp. nov. and Enteroscipio rubneri gen. nov., sp. nov., new members of the Eggerthellaceae isolated from human faeces.</title>
        <authorList>
            <person name="Danylec N."/>
            <person name="Gobl A."/>
            <person name="Stoll D.A."/>
            <person name="Hetzer B."/>
            <person name="Kulling S.E."/>
            <person name="Huch M."/>
        </authorList>
    </citation>
    <scope>NUCLEOTIDE SEQUENCE [LARGE SCALE GENOMIC DNA]</scope>
    <source>
        <strain evidence="2 3">ResAG-85</strain>
    </source>
</reference>
<comment type="caution">
    <text evidence="2">The sequence shown here is derived from an EMBL/GenBank/DDBJ whole genome shotgun (WGS) entry which is preliminary data.</text>
</comment>
<keyword evidence="1" id="KW-0812">Transmembrane</keyword>
<protein>
    <submittedName>
        <fullName evidence="2">Teichoic acid transporter</fullName>
    </submittedName>
</protein>
<evidence type="ECO:0000256" key="1">
    <source>
        <dbReference type="SAM" id="Phobius"/>
    </source>
</evidence>
<accession>A0A2K2U8M5</accession>
<sequence>MLFNPQRNDYVDAGGPVRYLDDTGLKRPLTAPRQQMAAMAAFVLAAAVIGGILLHSVLDAVNGGAARAQASMEENLARDVSYDLPALAALASLDDASIRQTFADAGYSTVDLSTEEEFPSGGFELAKLPSDVSTVDAGLMYAQGIAQLSAADAARLLKGSWTLTVDRSEALSMNVRYADFSSGDVNAAVQAAVAAEGFDPATVPEDGQGVDEVGNTFMTGTVDVDGSTYTWRVSAIALSEVYDISGLPDSAVYVGIRLTA</sequence>
<keyword evidence="1" id="KW-0472">Membrane</keyword>
<dbReference type="AlphaFoldDB" id="A0A2K2U8M5"/>
<keyword evidence="1" id="KW-1133">Transmembrane helix</keyword>
<evidence type="ECO:0000313" key="3">
    <source>
        <dbReference type="Proteomes" id="UP000236488"/>
    </source>
</evidence>
<dbReference type="Proteomes" id="UP000236488">
    <property type="component" value="Unassembled WGS sequence"/>
</dbReference>
<evidence type="ECO:0000313" key="2">
    <source>
        <dbReference type="EMBL" id="PNV66520.1"/>
    </source>
</evidence>
<proteinExistence type="predicted"/>
<dbReference type="RefSeq" id="WP_087196168.1">
    <property type="nucleotide sequence ID" value="NZ_DBEYRC010000169.1"/>
</dbReference>